<dbReference type="RefSeq" id="WP_138014743.1">
    <property type="nucleotide sequence ID" value="NZ_SULI01000002.1"/>
</dbReference>
<evidence type="ECO:0000256" key="3">
    <source>
        <dbReference type="ARBA" id="ARBA00022679"/>
    </source>
</evidence>
<sequence length="340" mass="37233">MSNHDLQVLAPNLNRRLSGVTATVIALVPRQQQHIKIAATGVALPEGIPFVPLWKVPFLKRRPRVWHARRNNEMLVGVILRAVFRMNLKLVFTSSSPRRRGGLTNWLVRQMDAIVATTPVNADVMPGTPTIIPHGVNTDIFTPSATPDVFGMADQKVIGCFGRIRPMKGTQHFVEAMCRVLPEHPDFSAVIMGRITPDNTAFHKTLEARIAEAGLQDRIVFKDELPLTDMPKAYNALSLYVAPSLLEGFGLTPLEALSCAVPVVATDVGAFRDFVTPDCGRIVPKDDADALTAAIGSILECNMAELGSAGRRHVQNAFGLDREANALVTLYQHLLNDEKP</sequence>
<evidence type="ECO:0000259" key="4">
    <source>
        <dbReference type="Pfam" id="PF00534"/>
    </source>
</evidence>
<keyword evidence="6" id="KW-1185">Reference proteome</keyword>
<dbReference type="Gene3D" id="3.40.50.2000">
    <property type="entry name" value="Glycogen Phosphorylase B"/>
    <property type="match status" value="2"/>
</dbReference>
<evidence type="ECO:0000256" key="1">
    <source>
        <dbReference type="ARBA" id="ARBA00009481"/>
    </source>
</evidence>
<reference evidence="5 6" key="1">
    <citation type="submission" date="2019-04" db="EMBL/GenBank/DDBJ databases">
        <title>Genome sequence of Pelagicola litoralis CL-ES2.</title>
        <authorList>
            <person name="Cao J."/>
        </authorList>
    </citation>
    <scope>NUCLEOTIDE SEQUENCE [LARGE SCALE GENOMIC DNA]</scope>
    <source>
        <strain evidence="5 6">CL-ES2</strain>
    </source>
</reference>
<dbReference type="InterPro" id="IPR001296">
    <property type="entry name" value="Glyco_trans_1"/>
</dbReference>
<protein>
    <submittedName>
        <fullName evidence="5">Glycosyltransferase family 4 protein</fullName>
    </submittedName>
</protein>
<name>A0A4V6F2B7_9RHOB</name>
<dbReference type="PANTHER" id="PTHR12526">
    <property type="entry name" value="GLYCOSYLTRANSFERASE"/>
    <property type="match status" value="1"/>
</dbReference>
<dbReference type="CDD" id="cd03801">
    <property type="entry name" value="GT4_PimA-like"/>
    <property type="match status" value="1"/>
</dbReference>
<keyword evidence="3 5" id="KW-0808">Transferase</keyword>
<comment type="caution">
    <text evidence="5">The sequence shown here is derived from an EMBL/GenBank/DDBJ whole genome shotgun (WGS) entry which is preliminary data.</text>
</comment>
<dbReference type="Pfam" id="PF00534">
    <property type="entry name" value="Glycos_transf_1"/>
    <property type="match status" value="1"/>
</dbReference>
<dbReference type="OrthoDB" id="5490290at2"/>
<evidence type="ECO:0000313" key="6">
    <source>
        <dbReference type="Proteomes" id="UP000306575"/>
    </source>
</evidence>
<dbReference type="EMBL" id="SULI01000002">
    <property type="protein sequence ID" value="TKZ22031.1"/>
    <property type="molecule type" value="Genomic_DNA"/>
</dbReference>
<dbReference type="GO" id="GO:0016757">
    <property type="term" value="F:glycosyltransferase activity"/>
    <property type="evidence" value="ECO:0007669"/>
    <property type="project" value="UniProtKB-KW"/>
</dbReference>
<evidence type="ECO:0000313" key="5">
    <source>
        <dbReference type="EMBL" id="TKZ22031.1"/>
    </source>
</evidence>
<comment type="similarity">
    <text evidence="1">Belongs to the glycosyltransferase group 1 family. Glycosyltransferase 4 subfamily.</text>
</comment>
<organism evidence="5 6">
    <name type="scientific">Shimia litoralis</name>
    <dbReference type="NCBI Taxonomy" id="420403"/>
    <lineage>
        <taxon>Bacteria</taxon>
        <taxon>Pseudomonadati</taxon>
        <taxon>Pseudomonadota</taxon>
        <taxon>Alphaproteobacteria</taxon>
        <taxon>Rhodobacterales</taxon>
        <taxon>Roseobacteraceae</taxon>
    </lineage>
</organism>
<accession>A0A4V6F2B7</accession>
<dbReference type="SUPFAM" id="SSF53756">
    <property type="entry name" value="UDP-Glycosyltransferase/glycogen phosphorylase"/>
    <property type="match status" value="1"/>
</dbReference>
<gene>
    <name evidence="5" type="ORF">FAP39_02200</name>
</gene>
<dbReference type="Proteomes" id="UP000306575">
    <property type="component" value="Unassembled WGS sequence"/>
</dbReference>
<evidence type="ECO:0000256" key="2">
    <source>
        <dbReference type="ARBA" id="ARBA00022676"/>
    </source>
</evidence>
<dbReference type="PANTHER" id="PTHR12526:SF640">
    <property type="entry name" value="COLANIC ACID BIOSYNTHESIS GLYCOSYLTRANSFERASE WCAL-RELATED"/>
    <property type="match status" value="1"/>
</dbReference>
<dbReference type="AlphaFoldDB" id="A0A4V6F2B7"/>
<keyword evidence="2" id="KW-0328">Glycosyltransferase</keyword>
<feature type="domain" description="Glycosyl transferase family 1" evidence="4">
    <location>
        <begin position="154"/>
        <end position="304"/>
    </location>
</feature>
<proteinExistence type="inferred from homology"/>